<evidence type="ECO:0000313" key="8">
    <source>
        <dbReference type="WBParaSite" id="sdigi.contig393.g7994.t1"/>
    </source>
</evidence>
<keyword evidence="7" id="KW-1185">Reference proteome</keyword>
<dbReference type="SUPFAM" id="SSF82927">
    <property type="entry name" value="Cysteine-rich DNA binding domain, (DM domain)"/>
    <property type="match status" value="1"/>
</dbReference>
<dbReference type="GO" id="GO:0000978">
    <property type="term" value="F:RNA polymerase II cis-regulatory region sequence-specific DNA binding"/>
    <property type="evidence" value="ECO:0007669"/>
    <property type="project" value="TreeGrafter"/>
</dbReference>
<organism evidence="7 8">
    <name type="scientific">Setaria digitata</name>
    <dbReference type="NCBI Taxonomy" id="48799"/>
    <lineage>
        <taxon>Eukaryota</taxon>
        <taxon>Metazoa</taxon>
        <taxon>Ecdysozoa</taxon>
        <taxon>Nematoda</taxon>
        <taxon>Chromadorea</taxon>
        <taxon>Rhabditida</taxon>
        <taxon>Spirurina</taxon>
        <taxon>Spiruromorpha</taxon>
        <taxon>Filarioidea</taxon>
        <taxon>Setariidae</taxon>
        <taxon>Setaria</taxon>
    </lineage>
</organism>
<dbReference type="Gene3D" id="4.10.1040.10">
    <property type="entry name" value="DM DNA-binding domain"/>
    <property type="match status" value="1"/>
</dbReference>
<dbReference type="GO" id="GO:0007548">
    <property type="term" value="P:sex differentiation"/>
    <property type="evidence" value="ECO:0007669"/>
    <property type="project" value="TreeGrafter"/>
</dbReference>
<dbReference type="Proteomes" id="UP000887581">
    <property type="component" value="Unplaced"/>
</dbReference>
<evidence type="ECO:0000256" key="1">
    <source>
        <dbReference type="ARBA" id="ARBA00022723"/>
    </source>
</evidence>
<keyword evidence="2 5" id="KW-0862">Zinc</keyword>
<dbReference type="AlphaFoldDB" id="A0A915PSZ8"/>
<proteinExistence type="predicted"/>
<evidence type="ECO:0000313" key="7">
    <source>
        <dbReference type="Proteomes" id="UP000887581"/>
    </source>
</evidence>
<dbReference type="GO" id="GO:0046872">
    <property type="term" value="F:metal ion binding"/>
    <property type="evidence" value="ECO:0007669"/>
    <property type="project" value="UniProtKB-KW"/>
</dbReference>
<sequence length="240" mass="27783">MSTQIRIRRAQDKIFQRTSELTQATIIPENYRERNEQATYDLRQATKTDMASKNQCYICQKCKNHGVLVWKKEHKRYCLYANCTCDQCELIEKRRKLDQILKCSKFKPNERRKERLPYPSTSMNSSDCSSMLSALADLNKQLIRQTYQLTVKMPFSQLNSSSYPLLISNSSSSSQTNISMESTGKSDMSQNALVYPVPLRPQSLLLPNAITNMPMLYTMRSPIDEFLNTFATMQFTFGIF</sequence>
<dbReference type="Pfam" id="PF00751">
    <property type="entry name" value="DM"/>
    <property type="match status" value="1"/>
</dbReference>
<dbReference type="GO" id="GO:0005634">
    <property type="term" value="C:nucleus"/>
    <property type="evidence" value="ECO:0007669"/>
    <property type="project" value="UniProtKB-SubCell"/>
</dbReference>
<dbReference type="PROSITE" id="PS40000">
    <property type="entry name" value="DM_1"/>
    <property type="match status" value="1"/>
</dbReference>
<evidence type="ECO:0000256" key="5">
    <source>
        <dbReference type="PROSITE-ProRule" id="PRU00070"/>
    </source>
</evidence>
<reference evidence="8" key="1">
    <citation type="submission" date="2022-11" db="UniProtKB">
        <authorList>
            <consortium name="WormBaseParasite"/>
        </authorList>
    </citation>
    <scope>IDENTIFICATION</scope>
</reference>
<dbReference type="InterPro" id="IPR026607">
    <property type="entry name" value="DMRT"/>
</dbReference>
<dbReference type="PANTHER" id="PTHR12322:SF53">
    <property type="entry name" value="DOUBLESEX-MAB RELATED 11E"/>
    <property type="match status" value="1"/>
</dbReference>
<evidence type="ECO:0000256" key="2">
    <source>
        <dbReference type="ARBA" id="ARBA00022833"/>
    </source>
</evidence>
<evidence type="ECO:0000256" key="3">
    <source>
        <dbReference type="ARBA" id="ARBA00023125"/>
    </source>
</evidence>
<dbReference type="WBParaSite" id="sdigi.contig393.g7994.t1">
    <property type="protein sequence ID" value="sdigi.contig393.g7994.t1"/>
    <property type="gene ID" value="sdigi.contig393.g7994"/>
</dbReference>
<feature type="domain" description="DM" evidence="6">
    <location>
        <begin position="59"/>
        <end position="112"/>
    </location>
</feature>
<dbReference type="InterPro" id="IPR036407">
    <property type="entry name" value="DM_DNA-bd_sf"/>
</dbReference>
<dbReference type="GO" id="GO:0000981">
    <property type="term" value="F:DNA-binding transcription factor activity, RNA polymerase II-specific"/>
    <property type="evidence" value="ECO:0007669"/>
    <property type="project" value="TreeGrafter"/>
</dbReference>
<comment type="subcellular location">
    <subcellularLocation>
        <location evidence="5">Nucleus</location>
    </subcellularLocation>
</comment>
<dbReference type="PANTHER" id="PTHR12322">
    <property type="entry name" value="DOUBLESEX AND MAB-3 RELATED TRANSCRIPTION FACTOR DMRT"/>
    <property type="match status" value="1"/>
</dbReference>
<protein>
    <submittedName>
        <fullName evidence="8">DM domain-containing protein</fullName>
    </submittedName>
</protein>
<dbReference type="PROSITE" id="PS50809">
    <property type="entry name" value="DM_2"/>
    <property type="match status" value="1"/>
</dbReference>
<accession>A0A915PSZ8</accession>
<name>A0A915PSZ8_9BILA</name>
<keyword evidence="1 5" id="KW-0479">Metal-binding</keyword>
<keyword evidence="3 5" id="KW-0238">DNA-binding</keyword>
<evidence type="ECO:0000259" key="6">
    <source>
        <dbReference type="PROSITE" id="PS50809"/>
    </source>
</evidence>
<keyword evidence="4 5" id="KW-0539">Nucleus</keyword>
<dbReference type="InterPro" id="IPR001275">
    <property type="entry name" value="DM_DNA-bd"/>
</dbReference>
<dbReference type="SMART" id="SM00301">
    <property type="entry name" value="DM"/>
    <property type="match status" value="1"/>
</dbReference>
<feature type="DNA-binding region" description="DM" evidence="5">
    <location>
        <begin position="59"/>
        <end position="112"/>
    </location>
</feature>
<evidence type="ECO:0000256" key="4">
    <source>
        <dbReference type="ARBA" id="ARBA00023242"/>
    </source>
</evidence>